<organism evidence="10 11">
    <name type="scientific">Oopsacas minuta</name>
    <dbReference type="NCBI Taxonomy" id="111878"/>
    <lineage>
        <taxon>Eukaryota</taxon>
        <taxon>Metazoa</taxon>
        <taxon>Porifera</taxon>
        <taxon>Hexactinellida</taxon>
        <taxon>Hexasterophora</taxon>
        <taxon>Lyssacinosida</taxon>
        <taxon>Leucopsacidae</taxon>
        <taxon>Oopsacas</taxon>
    </lineage>
</organism>
<keyword evidence="11" id="KW-1185">Reference proteome</keyword>
<evidence type="ECO:0000256" key="2">
    <source>
        <dbReference type="ARBA" id="ARBA00022527"/>
    </source>
</evidence>
<evidence type="ECO:0000256" key="3">
    <source>
        <dbReference type="ARBA" id="ARBA00022679"/>
    </source>
</evidence>
<evidence type="ECO:0000256" key="8">
    <source>
        <dbReference type="RuleBase" id="RU000304"/>
    </source>
</evidence>
<dbReference type="PANTHER" id="PTHR24349">
    <property type="entry name" value="SERINE/THREONINE-PROTEIN KINASE"/>
    <property type="match status" value="1"/>
</dbReference>
<dbReference type="InterPro" id="IPR017441">
    <property type="entry name" value="Protein_kinase_ATP_BS"/>
</dbReference>
<name>A0AAV7KB95_9METZ</name>
<reference evidence="10 11" key="1">
    <citation type="journal article" date="2023" name="BMC Biol.">
        <title>The compact genome of the sponge Oopsacas minuta (Hexactinellida) is lacking key metazoan core genes.</title>
        <authorList>
            <person name="Santini S."/>
            <person name="Schenkelaars Q."/>
            <person name="Jourda C."/>
            <person name="Duchesne M."/>
            <person name="Belahbib H."/>
            <person name="Rocher C."/>
            <person name="Selva M."/>
            <person name="Riesgo A."/>
            <person name="Vervoort M."/>
            <person name="Leys S.P."/>
            <person name="Kodjabachian L."/>
            <person name="Le Bivic A."/>
            <person name="Borchiellini C."/>
            <person name="Claverie J.M."/>
            <person name="Renard E."/>
        </authorList>
    </citation>
    <scope>NUCLEOTIDE SEQUENCE [LARGE SCALE GENOMIC DNA]</scope>
    <source>
        <strain evidence="10">SPO-2</strain>
    </source>
</reference>
<evidence type="ECO:0000313" key="11">
    <source>
        <dbReference type="Proteomes" id="UP001165289"/>
    </source>
</evidence>
<evidence type="ECO:0000256" key="6">
    <source>
        <dbReference type="ARBA" id="ARBA00022840"/>
    </source>
</evidence>
<evidence type="ECO:0000256" key="7">
    <source>
        <dbReference type="PROSITE-ProRule" id="PRU10141"/>
    </source>
</evidence>
<gene>
    <name evidence="10" type="ORF">LOD99_15612</name>
</gene>
<feature type="domain" description="Protein kinase" evidence="9">
    <location>
        <begin position="22"/>
        <end position="289"/>
    </location>
</feature>
<dbReference type="EMBL" id="JAKMXF010000110">
    <property type="protein sequence ID" value="KAI6657894.1"/>
    <property type="molecule type" value="Genomic_DNA"/>
</dbReference>
<keyword evidence="2 8" id="KW-0723">Serine/threonine-protein kinase</keyword>
<keyword evidence="6 7" id="KW-0067">ATP-binding</keyword>
<keyword evidence="4 7" id="KW-0547">Nucleotide-binding</keyword>
<dbReference type="SUPFAM" id="SSF56112">
    <property type="entry name" value="Protein kinase-like (PK-like)"/>
    <property type="match status" value="1"/>
</dbReference>
<dbReference type="Gene3D" id="3.30.200.20">
    <property type="entry name" value="Phosphorylase Kinase, domain 1"/>
    <property type="match status" value="1"/>
</dbReference>
<proteinExistence type="inferred from homology"/>
<evidence type="ECO:0000256" key="5">
    <source>
        <dbReference type="ARBA" id="ARBA00022777"/>
    </source>
</evidence>
<dbReference type="InterPro" id="IPR011009">
    <property type="entry name" value="Kinase-like_dom_sf"/>
</dbReference>
<dbReference type="PROSITE" id="PS00108">
    <property type="entry name" value="PROTEIN_KINASE_ST"/>
    <property type="match status" value="1"/>
</dbReference>
<evidence type="ECO:0000313" key="10">
    <source>
        <dbReference type="EMBL" id="KAI6657894.1"/>
    </source>
</evidence>
<evidence type="ECO:0000256" key="1">
    <source>
        <dbReference type="ARBA" id="ARBA00006692"/>
    </source>
</evidence>
<comment type="caution">
    <text evidence="10">The sequence shown here is derived from an EMBL/GenBank/DDBJ whole genome shotgun (WGS) entry which is preliminary data.</text>
</comment>
<dbReference type="Pfam" id="PF00069">
    <property type="entry name" value="Pkinase"/>
    <property type="match status" value="1"/>
</dbReference>
<feature type="binding site" evidence="7">
    <location>
        <position position="51"/>
    </location>
    <ligand>
        <name>ATP</name>
        <dbReference type="ChEBI" id="CHEBI:30616"/>
    </ligand>
</feature>
<protein>
    <submittedName>
        <fullName evidence="10">MAP kinase-activated protein kinase 2-like protein</fullName>
    </submittedName>
</protein>
<evidence type="ECO:0000259" key="9">
    <source>
        <dbReference type="PROSITE" id="PS50011"/>
    </source>
</evidence>
<dbReference type="PROSITE" id="PS00107">
    <property type="entry name" value="PROTEIN_KINASE_ATP"/>
    <property type="match status" value="1"/>
</dbReference>
<keyword evidence="3" id="KW-0808">Transferase</keyword>
<keyword evidence="5 10" id="KW-0418">Kinase</keyword>
<sequence>MADFYQKQDIDFKTKNFKNEYMLLDTIIGEGSSGFIYTCKSIKENKIYALKCLEDDEMSVAEIHFLQKCRDKEHLISLKDVFYNKGFLQEQSEGEKYFYLVMEIMDGNLQEKTLQGITESTAAYLAREVALGLLELHGLGIIHRDIKLENVLYKNTTLEDGQSHIQVMLVDFGLAVEERNKPTDPIYTVYYGAPEIIALDTELNPELVYSTPYDHRVDIWSFGVLVYMLLSKLQPPFNDVTESLTGHVDFPEPTWSNISDDARNLICHILQSGPEKRPSLEEILVHPWFNILQ</sequence>
<dbReference type="PROSITE" id="PS50011">
    <property type="entry name" value="PROTEIN_KINASE_DOM"/>
    <property type="match status" value="1"/>
</dbReference>
<dbReference type="InterPro" id="IPR008271">
    <property type="entry name" value="Ser/Thr_kinase_AS"/>
</dbReference>
<dbReference type="GO" id="GO:0004674">
    <property type="term" value="F:protein serine/threonine kinase activity"/>
    <property type="evidence" value="ECO:0007669"/>
    <property type="project" value="UniProtKB-KW"/>
</dbReference>
<dbReference type="InterPro" id="IPR000719">
    <property type="entry name" value="Prot_kinase_dom"/>
</dbReference>
<dbReference type="SMART" id="SM00220">
    <property type="entry name" value="S_TKc"/>
    <property type="match status" value="1"/>
</dbReference>
<dbReference type="Gene3D" id="1.10.510.10">
    <property type="entry name" value="Transferase(Phosphotransferase) domain 1"/>
    <property type="match status" value="1"/>
</dbReference>
<dbReference type="Proteomes" id="UP001165289">
    <property type="component" value="Unassembled WGS sequence"/>
</dbReference>
<dbReference type="GO" id="GO:0005524">
    <property type="term" value="F:ATP binding"/>
    <property type="evidence" value="ECO:0007669"/>
    <property type="project" value="UniProtKB-UniRule"/>
</dbReference>
<dbReference type="InterPro" id="IPR050205">
    <property type="entry name" value="CDPK_Ser/Thr_kinases"/>
</dbReference>
<dbReference type="AlphaFoldDB" id="A0AAV7KB95"/>
<comment type="similarity">
    <text evidence="1">Belongs to the protein kinase superfamily. CAMK Ser/Thr protein kinase family.</text>
</comment>
<accession>A0AAV7KB95</accession>
<evidence type="ECO:0000256" key="4">
    <source>
        <dbReference type="ARBA" id="ARBA00022741"/>
    </source>
</evidence>